<evidence type="ECO:0000313" key="1">
    <source>
        <dbReference type="EMBL" id="QHS91557.1"/>
    </source>
</evidence>
<protein>
    <submittedName>
        <fullName evidence="1">Uncharacterized protein</fullName>
    </submittedName>
</protein>
<reference evidence="1" key="1">
    <citation type="journal article" date="2020" name="Nature">
        <title>Giant virus diversity and host interactions through global metagenomics.</title>
        <authorList>
            <person name="Schulz F."/>
            <person name="Roux S."/>
            <person name="Paez-Espino D."/>
            <person name="Jungbluth S."/>
            <person name="Walsh D.A."/>
            <person name="Denef V.J."/>
            <person name="McMahon K.D."/>
            <person name="Konstantinidis K.T."/>
            <person name="Eloe-Fadrosh E.A."/>
            <person name="Kyrpides N.C."/>
            <person name="Woyke T."/>
        </authorList>
    </citation>
    <scope>NUCLEOTIDE SEQUENCE</scope>
    <source>
        <strain evidence="1">GVMAG-M-3300013006-15</strain>
    </source>
</reference>
<organism evidence="1">
    <name type="scientific">viral metagenome</name>
    <dbReference type="NCBI Taxonomy" id="1070528"/>
    <lineage>
        <taxon>unclassified sequences</taxon>
        <taxon>metagenomes</taxon>
        <taxon>organismal metagenomes</taxon>
    </lineage>
</organism>
<proteinExistence type="predicted"/>
<accession>A0A6C0BGU8</accession>
<dbReference type="EMBL" id="MN739162">
    <property type="protein sequence ID" value="QHS91557.1"/>
    <property type="molecule type" value="Genomic_DNA"/>
</dbReference>
<dbReference type="AlphaFoldDB" id="A0A6C0BGU8"/>
<sequence>MDASKLTQMRREAANQWIHTTDTVDASDTTRKRKLQQSQFFFSNINAAPTICYTPLVDGCNYAPRPVPNNRDSGQVKSYSYDDIMFRNAGVATCCNASSKPIIMGVSSAWYRNASDCGYQIPANSSFGSCEPNFNATPFTIARIVNGLPSTTCLTDYYNRGKA</sequence>
<name>A0A6C0BGU8_9ZZZZ</name>